<dbReference type="Pfam" id="PF11706">
    <property type="entry name" value="zf-CGNR"/>
    <property type="match status" value="1"/>
</dbReference>
<protein>
    <recommendedName>
        <fullName evidence="1">Zinc finger CGNR domain-containing protein</fullName>
    </recommendedName>
</protein>
<name>A0A4P2PUK3_SORCE</name>
<evidence type="ECO:0000259" key="1">
    <source>
        <dbReference type="Pfam" id="PF11706"/>
    </source>
</evidence>
<evidence type="ECO:0000313" key="2">
    <source>
        <dbReference type="EMBL" id="AUX20344.1"/>
    </source>
</evidence>
<dbReference type="InterPro" id="IPR010852">
    <property type="entry name" value="ABATE"/>
</dbReference>
<dbReference type="Pfam" id="PF07336">
    <property type="entry name" value="ABATE"/>
    <property type="match status" value="1"/>
</dbReference>
<evidence type="ECO:0000313" key="3">
    <source>
        <dbReference type="Proteomes" id="UP000295781"/>
    </source>
</evidence>
<dbReference type="PANTHER" id="PTHR35525">
    <property type="entry name" value="BLL6575 PROTEIN"/>
    <property type="match status" value="1"/>
</dbReference>
<feature type="domain" description="Zinc finger CGNR" evidence="1">
    <location>
        <begin position="157"/>
        <end position="199"/>
    </location>
</feature>
<dbReference type="EMBL" id="CP012670">
    <property type="protein sequence ID" value="AUX20344.1"/>
    <property type="molecule type" value="Genomic_DNA"/>
</dbReference>
<organism evidence="2 3">
    <name type="scientific">Sorangium cellulosum</name>
    <name type="common">Polyangium cellulosum</name>
    <dbReference type="NCBI Taxonomy" id="56"/>
    <lineage>
        <taxon>Bacteria</taxon>
        <taxon>Pseudomonadati</taxon>
        <taxon>Myxococcota</taxon>
        <taxon>Polyangia</taxon>
        <taxon>Polyangiales</taxon>
        <taxon>Polyangiaceae</taxon>
        <taxon>Sorangium</taxon>
    </lineage>
</organism>
<dbReference type="SUPFAM" id="SSF160904">
    <property type="entry name" value="Jann2411-like"/>
    <property type="match status" value="1"/>
</dbReference>
<proteinExistence type="predicted"/>
<dbReference type="AlphaFoldDB" id="A0A4P2PUK3"/>
<sequence length="202" mass="22285">MVSSASRFLWLGNHRALDFLNTEPVQRGGRVDLLPDLRSLVGWSEEAGFLDRAAAAGVLERWEGSNEGARAVERAHELRAALRALIERPRERGASGQGALDALNRALRLDAGSTEVARARGGFVRRVHVRIDEPAQLLRPIAEAAAGLLCDVDPGLVKRCGNPDCVLYFHDTSKNHARRWCSMDLCGNRRKVAAHYHRHRGG</sequence>
<gene>
    <name evidence="2" type="ORF">SOCEGT47_008120</name>
</gene>
<accession>A0A4P2PUK3</accession>
<dbReference type="Proteomes" id="UP000295781">
    <property type="component" value="Chromosome"/>
</dbReference>
<dbReference type="RefSeq" id="WP_129345441.1">
    <property type="nucleotide sequence ID" value="NZ_CP012670.1"/>
</dbReference>
<dbReference type="Gene3D" id="1.10.3300.10">
    <property type="entry name" value="Jann2411-like domain"/>
    <property type="match status" value="1"/>
</dbReference>
<dbReference type="InterPro" id="IPR023286">
    <property type="entry name" value="ABATE_dom_sf"/>
</dbReference>
<dbReference type="InterPro" id="IPR021005">
    <property type="entry name" value="Znf_CGNR"/>
</dbReference>
<reference evidence="2 3" key="1">
    <citation type="submission" date="2015-09" db="EMBL/GenBank/DDBJ databases">
        <title>Sorangium comparison.</title>
        <authorList>
            <person name="Zaburannyi N."/>
            <person name="Bunk B."/>
            <person name="Overmann J."/>
            <person name="Mueller R."/>
        </authorList>
    </citation>
    <scope>NUCLEOTIDE SEQUENCE [LARGE SCALE GENOMIC DNA]</scope>
    <source>
        <strain evidence="2 3">So ceGT47</strain>
    </source>
</reference>
<dbReference type="OrthoDB" id="9808437at2"/>
<dbReference type="PANTHER" id="PTHR35525:SF3">
    <property type="entry name" value="BLL6575 PROTEIN"/>
    <property type="match status" value="1"/>
</dbReference>